<dbReference type="PANTHER" id="PTHR43539">
    <property type="entry name" value="FLAVIN-BINDING MONOOXYGENASE-LIKE PROTEIN (AFU_ORTHOLOGUE AFUA_4G09220)"/>
    <property type="match status" value="1"/>
</dbReference>
<keyword evidence="3" id="KW-1185">Reference proteome</keyword>
<dbReference type="EMBL" id="JADQDF010000001">
    <property type="protein sequence ID" value="MBW0127056.1"/>
    <property type="molecule type" value="Genomic_DNA"/>
</dbReference>
<sequence>MPEQQTPETWLERFGAALGTGDVERVRAFLAPELLWRDLLVTSWDFRNRTGQEVVAALAGPELGVLEPTGLRLVHDAVHQQVGDVTHVLVFFAFDTSKGRCTGFVRLVPGGTEGWVAGALLTQLDELAGHPERRGALRPIGKARGARRGRPGWAEERARQREFLDADPDVVVVGAGHSGLSLAARLGRLGVSTLVVERNDRVGDNWRKRYPSLFLHDVAGMDHLPYLPLPDTWQRYTPKDKFAAYLEFYETALDLDVWTSSSVTAAVFDPVESRWTVTMRRRDGSDRTVRPRHLVIATGFNGEPRTPHLPGSDEFGGALVHAGAFEGGAPWRGKRAVVLGAGVSGHDVAQDLYEQGADVVMVQRSTSYVIDLSTYEALYTTNYEDGSGVPTDMADMAAWSVPWGRIPELGKMVAKAAAEIDAALLDGLAARGFGLDLGPDGSGHYGKHILDRRDGYYLNIGASELIADGRVEVRQGRTITGLTGDGVLLSDGELLPADLVVLATGYGSLEDAARQIVGDEIVDRCAPVYRLGEDLEMSAVWRRTAQEGLWFMTGSVQMARFYSKILALQIKGAEVGANPADGER</sequence>
<dbReference type="Pfam" id="PF13738">
    <property type="entry name" value="Pyr_redox_3"/>
    <property type="match status" value="1"/>
</dbReference>
<evidence type="ECO:0000313" key="2">
    <source>
        <dbReference type="EMBL" id="MBW0127056.1"/>
    </source>
</evidence>
<evidence type="ECO:0000313" key="3">
    <source>
        <dbReference type="Proteomes" id="UP000694300"/>
    </source>
</evidence>
<dbReference type="RefSeq" id="WP_218595335.1">
    <property type="nucleotide sequence ID" value="NZ_JADQDE010000070.1"/>
</dbReference>
<name>A0ABS6U497_9PSEU</name>
<gene>
    <name evidence="2" type="ORF">I4I82_05110</name>
</gene>
<protein>
    <submittedName>
        <fullName evidence="2">NAD(P)/FAD-dependent oxidoreductase</fullName>
    </submittedName>
</protein>
<evidence type="ECO:0000256" key="1">
    <source>
        <dbReference type="ARBA" id="ARBA00023002"/>
    </source>
</evidence>
<comment type="caution">
    <text evidence="2">The sequence shown here is derived from an EMBL/GenBank/DDBJ whole genome shotgun (WGS) entry which is preliminary data.</text>
</comment>
<keyword evidence="1" id="KW-0560">Oxidoreductase</keyword>
<dbReference type="InterPro" id="IPR050982">
    <property type="entry name" value="Auxin_biosynth/cation_transpt"/>
</dbReference>
<organism evidence="2 3">
    <name type="scientific">Pseudonocardia oceani</name>
    <dbReference type="NCBI Taxonomy" id="2792013"/>
    <lineage>
        <taxon>Bacteria</taxon>
        <taxon>Bacillati</taxon>
        <taxon>Actinomycetota</taxon>
        <taxon>Actinomycetes</taxon>
        <taxon>Pseudonocardiales</taxon>
        <taxon>Pseudonocardiaceae</taxon>
        <taxon>Pseudonocardia</taxon>
    </lineage>
</organism>
<accession>A0ABS6U497</accession>
<reference evidence="2 3" key="1">
    <citation type="submission" date="2020-11" db="EMBL/GenBank/DDBJ databases">
        <title>Pseudonocardia abyssalis sp. nov. and Pseudonocardia oceani sp. nov., description and phylogenomic analysis of two novel actinomycetes isolated from the deep Southern Ocean.</title>
        <authorList>
            <person name="Parra J."/>
        </authorList>
    </citation>
    <scope>NUCLEOTIDE SEQUENCE [LARGE SCALE GENOMIC DNA]</scope>
    <source>
        <strain evidence="3">KRD185</strain>
    </source>
</reference>
<proteinExistence type="predicted"/>
<dbReference type="Proteomes" id="UP000694300">
    <property type="component" value="Unassembled WGS sequence"/>
</dbReference>
<dbReference type="PANTHER" id="PTHR43539:SF68">
    <property type="entry name" value="FLAVIN-BINDING MONOOXYGENASE-LIKE PROTEIN (AFU_ORTHOLOGUE AFUA_4G09220)"/>
    <property type="match status" value="1"/>
</dbReference>